<dbReference type="EMBL" id="LN899823">
    <property type="protein sequence ID" value="CUV23632.1"/>
    <property type="molecule type" value="Genomic_DNA"/>
</dbReference>
<dbReference type="EMBL" id="LN899826">
    <property type="protein sequence ID" value="CUV38327.1"/>
    <property type="molecule type" value="Genomic_DNA"/>
</dbReference>
<evidence type="ECO:0000313" key="9">
    <source>
        <dbReference type="EMBL" id="CUV29986.1"/>
    </source>
</evidence>
<keyword evidence="1" id="KW-0479">Metal-binding</keyword>
<dbReference type="InterPro" id="IPR000962">
    <property type="entry name" value="Znf_DskA_TraR"/>
</dbReference>
<dbReference type="EMBL" id="CP085043">
    <property type="protein sequence ID" value="UZF16448.1"/>
    <property type="molecule type" value="Genomic_DNA"/>
</dbReference>
<evidence type="ECO:0000256" key="4">
    <source>
        <dbReference type="PROSITE-ProRule" id="PRU00510"/>
    </source>
</evidence>
<reference evidence="16" key="3">
    <citation type="submission" date="2018-01" db="EMBL/GenBank/DDBJ databases">
        <title>Raltonia solanacearum P824 infects blueberry.</title>
        <authorList>
            <person name="Bocsanczy A.M."/>
            <person name="Norman D.J."/>
        </authorList>
    </citation>
    <scope>NUCLEOTIDE SEQUENCE [LARGE SCALE GENOMIC DNA]</scope>
    <source>
        <strain evidence="16">P824</strain>
    </source>
</reference>
<dbReference type="EMBL" id="CP025741">
    <property type="protein sequence ID" value="AYA46380.1"/>
    <property type="molecule type" value="Genomic_DNA"/>
</dbReference>
<keyword evidence="3" id="KW-0862">Zinc</keyword>
<dbReference type="EMBL" id="LN899824">
    <property type="protein sequence ID" value="CUV29986.1"/>
    <property type="molecule type" value="Genomic_DNA"/>
</dbReference>
<evidence type="ECO:0000313" key="10">
    <source>
        <dbReference type="EMBL" id="CUV33450.1"/>
    </source>
</evidence>
<dbReference type="EMBL" id="LN899822">
    <property type="protein sequence ID" value="CUV62317.1"/>
    <property type="molecule type" value="Genomic_DNA"/>
</dbReference>
<dbReference type="PANTHER" id="PTHR33823">
    <property type="entry name" value="RNA POLYMERASE-BINDING TRANSCRIPTION FACTOR DKSA-RELATED"/>
    <property type="match status" value="1"/>
</dbReference>
<evidence type="ECO:0000256" key="2">
    <source>
        <dbReference type="ARBA" id="ARBA00022771"/>
    </source>
</evidence>
<evidence type="ECO:0000313" key="14">
    <source>
        <dbReference type="EMBL" id="CUV62317.1"/>
    </source>
</evidence>
<dbReference type="EMBL" id="LN899825">
    <property type="protein sequence ID" value="CUV33450.1"/>
    <property type="molecule type" value="Genomic_DNA"/>
</dbReference>
<gene>
    <name evidence="15" type="ORF">LH706_08465</name>
    <name evidence="7" type="ORF">PSS4_v1_660044</name>
    <name evidence="14" type="ORF">RD1301_v1_2210004</name>
    <name evidence="6" type="ORF">RSP824_07685</name>
    <name evidence="8" type="ORF">RUN1744_v1_420040</name>
    <name evidence="9" type="ORF">RUN1985_v1_550017</name>
    <name evidence="13" type="ORF">RUN215_v1_480032</name>
    <name evidence="10" type="ORF">TD1301_v1_420016</name>
    <name evidence="11" type="ORF">TF3108_v1_110043</name>
    <name evidence="12" type="ORF">TO10_v1_150031</name>
</gene>
<evidence type="ECO:0000313" key="13">
    <source>
        <dbReference type="EMBL" id="CUV55376.1"/>
    </source>
</evidence>
<dbReference type="PANTHER" id="PTHR33823:SF4">
    <property type="entry name" value="GENERAL STRESS PROTEIN 16O"/>
    <property type="match status" value="1"/>
</dbReference>
<name>A0A0K1ZKF2_RALSL</name>
<evidence type="ECO:0000313" key="16">
    <source>
        <dbReference type="Proteomes" id="UP000262427"/>
    </source>
</evidence>
<dbReference type="Gene3D" id="1.20.120.910">
    <property type="entry name" value="DksA, coiled-coil domain"/>
    <property type="match status" value="1"/>
</dbReference>
<evidence type="ECO:0000259" key="5">
    <source>
        <dbReference type="Pfam" id="PF01258"/>
    </source>
</evidence>
<evidence type="ECO:0000313" key="6">
    <source>
        <dbReference type="EMBL" id="AYA46380.1"/>
    </source>
</evidence>
<dbReference type="PATRIC" id="fig|305.107.peg.4702"/>
<reference evidence="6" key="2">
    <citation type="submission" date="2018-01" db="EMBL/GenBank/DDBJ databases">
        <title>Ralstonia pseudosolanacearum P824 infects blueberry.</title>
        <authorList>
            <person name="Bocsanczy A.M."/>
            <person name="Norman D.J."/>
        </authorList>
    </citation>
    <scope>NUCLEOTIDE SEQUENCE</scope>
    <source>
        <strain evidence="6">P824</strain>
    </source>
</reference>
<evidence type="ECO:0000313" key="8">
    <source>
        <dbReference type="EMBL" id="CUV23632.1"/>
    </source>
</evidence>
<dbReference type="EMBL" id="LN899820">
    <property type="protein sequence ID" value="CUV55376.1"/>
    <property type="molecule type" value="Genomic_DNA"/>
</dbReference>
<keyword evidence="2" id="KW-0863">Zinc-finger</keyword>
<dbReference type="EMBL" id="LN899821">
    <property type="protein sequence ID" value="CUV18507.1"/>
    <property type="molecule type" value="Genomic_DNA"/>
</dbReference>
<dbReference type="EMBL" id="LN899827">
    <property type="protein sequence ID" value="CUV44292.1"/>
    <property type="molecule type" value="Genomic_DNA"/>
</dbReference>
<accession>A0A0K1ZKF2</accession>
<organism evidence="10">
    <name type="scientific">Ralstonia solanacearum</name>
    <name type="common">Pseudomonas solanacearum</name>
    <dbReference type="NCBI Taxonomy" id="305"/>
    <lineage>
        <taxon>Bacteria</taxon>
        <taxon>Pseudomonadati</taxon>
        <taxon>Pseudomonadota</taxon>
        <taxon>Betaproteobacteria</taxon>
        <taxon>Burkholderiales</taxon>
        <taxon>Burkholderiaceae</taxon>
        <taxon>Ralstonia</taxon>
        <taxon>Ralstonia solanacearum species complex</taxon>
    </lineage>
</organism>
<evidence type="ECO:0000313" key="11">
    <source>
        <dbReference type="EMBL" id="CUV38327.1"/>
    </source>
</evidence>
<evidence type="ECO:0000313" key="7">
    <source>
        <dbReference type="EMBL" id="CUV18507.1"/>
    </source>
</evidence>
<feature type="zinc finger region" description="dksA C4-type" evidence="4">
    <location>
        <begin position="89"/>
        <end position="113"/>
    </location>
</feature>
<reference evidence="10" key="1">
    <citation type="submission" date="2015-10" db="EMBL/GenBank/DDBJ databases">
        <authorList>
            <person name="Gilbert D.G."/>
        </authorList>
    </citation>
    <scope>NUCLEOTIDE SEQUENCE</scope>
    <source>
        <strain evidence="10">Phyl III-seqv23</strain>
    </source>
</reference>
<evidence type="ECO:0000256" key="3">
    <source>
        <dbReference type="ARBA" id="ARBA00022833"/>
    </source>
</evidence>
<proteinExistence type="predicted"/>
<dbReference type="SUPFAM" id="SSF57716">
    <property type="entry name" value="Glucocorticoid receptor-like (DNA-binding domain)"/>
    <property type="match status" value="1"/>
</dbReference>
<dbReference type="GO" id="GO:0008270">
    <property type="term" value="F:zinc ion binding"/>
    <property type="evidence" value="ECO:0007669"/>
    <property type="project" value="UniProtKB-KW"/>
</dbReference>
<evidence type="ECO:0000313" key="12">
    <source>
        <dbReference type="EMBL" id="CUV44292.1"/>
    </source>
</evidence>
<feature type="domain" description="Zinc finger DksA/TraR C4-type" evidence="5">
    <location>
        <begin position="84"/>
        <end position="119"/>
    </location>
</feature>
<evidence type="ECO:0000313" key="15">
    <source>
        <dbReference type="EMBL" id="UZF16448.1"/>
    </source>
</evidence>
<dbReference type="AlphaFoldDB" id="A0A0K1ZKF2"/>
<dbReference type="Pfam" id="PF01258">
    <property type="entry name" value="zf-dskA_traR"/>
    <property type="match status" value="1"/>
</dbReference>
<evidence type="ECO:0000256" key="1">
    <source>
        <dbReference type="ARBA" id="ARBA00022723"/>
    </source>
</evidence>
<sequence>MAQLTEAQQHQLIALLDEQEARLHRQLTELESVSPADAEPAVEPYEEVDLADLEASERAADMMRNHYRTELAQIVVARERLADGRYGLCVDCGEAIPFLRLQAQPTAQCCVACQRKRERRWA</sequence>
<dbReference type="Proteomes" id="UP000262427">
    <property type="component" value="Chromosome CM"/>
</dbReference>
<dbReference type="PROSITE" id="PS51128">
    <property type="entry name" value="ZF_DKSA_2"/>
    <property type="match status" value="1"/>
</dbReference>
<reference evidence="15" key="4">
    <citation type="submission" date="2021-10" db="EMBL/GenBank/DDBJ databases">
        <title>Complete genome sequences of five Ralstonia solancearum strains isolated from sunflower.</title>
        <authorList>
            <person name="She X."/>
            <person name="He Z."/>
        </authorList>
    </citation>
    <scope>NUCLEOTIDE SEQUENCE</scope>
    <source>
        <strain evidence="15">RS638</strain>
    </source>
</reference>
<protein>
    <submittedName>
        <fullName evidence="10">DnaK suppressor protein</fullName>
    </submittedName>
    <submittedName>
        <fullName evidence="6">RNA polymerase-binding transcription factor DksA</fullName>
    </submittedName>
    <submittedName>
        <fullName evidence="15">TraR/DksA family transcriptional regulator</fullName>
    </submittedName>
</protein>